<keyword evidence="2" id="KW-0444">Lipid biosynthesis</keyword>
<evidence type="ECO:0000256" key="3">
    <source>
        <dbReference type="ARBA" id="ARBA00022801"/>
    </source>
</evidence>
<dbReference type="SUPFAM" id="SSF54637">
    <property type="entry name" value="Thioesterase/thiol ester dehydrase-isomerase"/>
    <property type="match status" value="2"/>
</dbReference>
<evidence type="ECO:0000313" key="11">
    <source>
        <dbReference type="Proteomes" id="UP000199268"/>
    </source>
</evidence>
<dbReference type="InterPro" id="IPR049427">
    <property type="entry name" value="Acyl-ACP_TE_C"/>
</dbReference>
<dbReference type="RefSeq" id="WP_092462944.1">
    <property type="nucleotide sequence ID" value="NZ_BJEE01000001.1"/>
</dbReference>
<dbReference type="CDD" id="cd00586">
    <property type="entry name" value="4HBT"/>
    <property type="match status" value="1"/>
</dbReference>
<protein>
    <submittedName>
        <fullName evidence="10">Medium-chain acyl-[acyl-carrier-protein] hydrolase</fullName>
    </submittedName>
</protein>
<reference evidence="11" key="1">
    <citation type="submission" date="2016-08" db="EMBL/GenBank/DDBJ databases">
        <authorList>
            <person name="Varghese N."/>
            <person name="Submissions Spin"/>
        </authorList>
    </citation>
    <scope>NUCLEOTIDE SEQUENCE [LARGE SCALE GENOMIC DNA]</scope>
    <source>
        <strain evidence="11">R-53094</strain>
    </source>
</reference>
<evidence type="ECO:0000256" key="6">
    <source>
        <dbReference type="ARBA" id="ARBA00023098"/>
    </source>
</evidence>
<keyword evidence="6" id="KW-0443">Lipid metabolism</keyword>
<dbReference type="InterPro" id="IPR045023">
    <property type="entry name" value="FATA/B"/>
</dbReference>
<dbReference type="AlphaFoldDB" id="A0A1C4B2R3"/>
<sequence>MAVEFRMPHDVVYYESDVTGKLSLPMLYNLVILSSTQQAIDLGIGPDYTHEKGVGWVVLQQVVTIKRRPNDGEKVILSTTAKQFNPFFARREYRILDADGNDLVVMDGFFSMIDMNKRKLARIPQEMAEAYQPEHVRKIERLAAVDGIDDDQTIDYKKEYEVRFLDIDSNHHVNNSKYSDWMVDVLPLEFLTSHEPTAMNIKYEHEVLPGNQVVSEVQVVGNTTKHRIMFGDTVSAEATIDWTLANN</sequence>
<dbReference type="GO" id="GO:0000036">
    <property type="term" value="F:acyl carrier activity"/>
    <property type="evidence" value="ECO:0007669"/>
    <property type="project" value="TreeGrafter"/>
</dbReference>
<dbReference type="EMBL" id="FMAO01000008">
    <property type="protein sequence ID" value="SCC01109.1"/>
    <property type="molecule type" value="Genomic_DNA"/>
</dbReference>
<keyword evidence="4" id="KW-0276">Fatty acid metabolism</keyword>
<evidence type="ECO:0000313" key="10">
    <source>
        <dbReference type="EMBL" id="SCC01109.1"/>
    </source>
</evidence>
<dbReference type="PANTHER" id="PTHR31727:SF6">
    <property type="entry name" value="OLEOYL-ACYL CARRIER PROTEIN THIOESTERASE 1, CHLOROPLASTIC"/>
    <property type="match status" value="1"/>
</dbReference>
<dbReference type="Gene3D" id="3.10.129.10">
    <property type="entry name" value="Hotdog Thioesterase"/>
    <property type="match status" value="1"/>
</dbReference>
<dbReference type="GO" id="GO:0016297">
    <property type="term" value="F:fatty acyl-[ACP] hydrolase activity"/>
    <property type="evidence" value="ECO:0007669"/>
    <property type="project" value="InterPro"/>
</dbReference>
<keyword evidence="7" id="KW-0275">Fatty acid biosynthesis</keyword>
<organism evidence="10 11">
    <name type="scientific">Weissella bombi</name>
    <dbReference type="NCBI Taxonomy" id="1505725"/>
    <lineage>
        <taxon>Bacteria</taxon>
        <taxon>Bacillati</taxon>
        <taxon>Bacillota</taxon>
        <taxon>Bacilli</taxon>
        <taxon>Lactobacillales</taxon>
        <taxon>Lactobacillaceae</taxon>
        <taxon>Weissella</taxon>
    </lineage>
</organism>
<dbReference type="Pfam" id="PF01643">
    <property type="entry name" value="Acyl-ACP_TE"/>
    <property type="match status" value="1"/>
</dbReference>
<dbReference type="OrthoDB" id="9801517at2"/>
<dbReference type="InterPro" id="IPR002864">
    <property type="entry name" value="Acyl-ACP_thioesterase_NHD"/>
</dbReference>
<evidence type="ECO:0000256" key="5">
    <source>
        <dbReference type="ARBA" id="ARBA00022946"/>
    </source>
</evidence>
<name>A0A1C4B2R3_9LACO</name>
<proteinExistence type="inferred from homology"/>
<keyword evidence="11" id="KW-1185">Reference proteome</keyword>
<comment type="similarity">
    <text evidence="1">Belongs to the acyl-ACP thioesterase family.</text>
</comment>
<evidence type="ECO:0000256" key="4">
    <source>
        <dbReference type="ARBA" id="ARBA00022832"/>
    </source>
</evidence>
<keyword evidence="3 10" id="KW-0378">Hydrolase</keyword>
<keyword evidence="5" id="KW-0809">Transit peptide</keyword>
<accession>A0A1C4B2R3</accession>
<feature type="domain" description="Acyl-ACP thioesterase N-terminal hotdog" evidence="8">
    <location>
        <begin position="4"/>
        <end position="131"/>
    </location>
</feature>
<evidence type="ECO:0000259" key="9">
    <source>
        <dbReference type="Pfam" id="PF20791"/>
    </source>
</evidence>
<dbReference type="PANTHER" id="PTHR31727">
    <property type="entry name" value="OLEOYL-ACYL CARRIER PROTEIN THIOESTERASE 1, CHLOROPLASTIC"/>
    <property type="match status" value="1"/>
</dbReference>
<evidence type="ECO:0000259" key="8">
    <source>
        <dbReference type="Pfam" id="PF01643"/>
    </source>
</evidence>
<dbReference type="Pfam" id="PF20791">
    <property type="entry name" value="Acyl-ACP_TE_C"/>
    <property type="match status" value="1"/>
</dbReference>
<dbReference type="STRING" id="1505725.GA0061074_10856"/>
<evidence type="ECO:0000256" key="7">
    <source>
        <dbReference type="ARBA" id="ARBA00023160"/>
    </source>
</evidence>
<evidence type="ECO:0000256" key="1">
    <source>
        <dbReference type="ARBA" id="ARBA00006500"/>
    </source>
</evidence>
<evidence type="ECO:0000256" key="2">
    <source>
        <dbReference type="ARBA" id="ARBA00022516"/>
    </source>
</evidence>
<gene>
    <name evidence="10" type="ORF">GA0061074_10856</name>
</gene>
<dbReference type="Proteomes" id="UP000199268">
    <property type="component" value="Unassembled WGS sequence"/>
</dbReference>
<dbReference type="InterPro" id="IPR029069">
    <property type="entry name" value="HotDog_dom_sf"/>
</dbReference>
<feature type="domain" description="Acyl-ACP thioesterase-like C-terminal" evidence="9">
    <location>
        <begin position="155"/>
        <end position="243"/>
    </location>
</feature>